<feature type="compositionally biased region" description="Basic and acidic residues" evidence="1">
    <location>
        <begin position="641"/>
        <end position="655"/>
    </location>
</feature>
<feature type="region of interest" description="Disordered" evidence="1">
    <location>
        <begin position="515"/>
        <end position="818"/>
    </location>
</feature>
<feature type="region of interest" description="Disordered" evidence="1">
    <location>
        <begin position="334"/>
        <end position="383"/>
    </location>
</feature>
<protein>
    <submittedName>
        <fullName evidence="2">Uncharacterized protein</fullName>
    </submittedName>
</protein>
<evidence type="ECO:0000256" key="1">
    <source>
        <dbReference type="SAM" id="MobiDB-lite"/>
    </source>
</evidence>
<feature type="compositionally biased region" description="Polar residues" evidence="1">
    <location>
        <begin position="517"/>
        <end position="529"/>
    </location>
</feature>
<name>A0A493TCJ8_ANAPP</name>
<evidence type="ECO:0000313" key="2">
    <source>
        <dbReference type="Ensembl" id="ENSAPLP00000023594.1"/>
    </source>
</evidence>
<reference evidence="2" key="2">
    <citation type="submission" date="2025-08" db="UniProtKB">
        <authorList>
            <consortium name="Ensembl"/>
        </authorList>
    </citation>
    <scope>IDENTIFICATION</scope>
</reference>
<feature type="compositionally biased region" description="Low complexity" evidence="1">
    <location>
        <begin position="690"/>
        <end position="727"/>
    </location>
</feature>
<accession>A0A493TCJ8</accession>
<keyword evidence="3" id="KW-1185">Reference proteome</keyword>
<dbReference type="Ensembl" id="ENSAPLT00000017172.1">
    <property type="protein sequence ID" value="ENSAPLP00000023594.1"/>
    <property type="gene ID" value="ENSAPLG00000023899.1"/>
</dbReference>
<dbReference type="OMA" id="PWLARIW"/>
<proteinExistence type="predicted"/>
<feature type="compositionally biased region" description="Low complexity" evidence="1">
    <location>
        <begin position="656"/>
        <end position="666"/>
    </location>
</feature>
<feature type="compositionally biased region" description="Basic residues" evidence="1">
    <location>
        <begin position="795"/>
        <end position="818"/>
    </location>
</feature>
<organism evidence="2 3">
    <name type="scientific">Anas platyrhynchos platyrhynchos</name>
    <name type="common">Northern mallard</name>
    <dbReference type="NCBI Taxonomy" id="8840"/>
    <lineage>
        <taxon>Eukaryota</taxon>
        <taxon>Metazoa</taxon>
        <taxon>Chordata</taxon>
        <taxon>Craniata</taxon>
        <taxon>Vertebrata</taxon>
        <taxon>Euteleostomi</taxon>
        <taxon>Archelosauria</taxon>
        <taxon>Archosauria</taxon>
        <taxon>Dinosauria</taxon>
        <taxon>Saurischia</taxon>
        <taxon>Theropoda</taxon>
        <taxon>Coelurosauria</taxon>
        <taxon>Aves</taxon>
        <taxon>Neognathae</taxon>
        <taxon>Galloanserae</taxon>
        <taxon>Anseriformes</taxon>
        <taxon>Anatidae</taxon>
        <taxon>Anatinae</taxon>
        <taxon>Anas</taxon>
    </lineage>
</organism>
<reference evidence="2" key="3">
    <citation type="submission" date="2025-09" db="UniProtKB">
        <authorList>
            <consortium name="Ensembl"/>
        </authorList>
    </citation>
    <scope>IDENTIFICATION</scope>
</reference>
<feature type="compositionally biased region" description="Low complexity" evidence="1">
    <location>
        <begin position="366"/>
        <end position="383"/>
    </location>
</feature>
<dbReference type="Proteomes" id="UP000016666">
    <property type="component" value="Chromosome 15"/>
</dbReference>
<feature type="compositionally biased region" description="Low complexity" evidence="1">
    <location>
        <begin position="781"/>
        <end position="791"/>
    </location>
</feature>
<dbReference type="AlphaFoldDB" id="A0A493TCJ8"/>
<dbReference type="GeneTree" id="ENSGT00940000181954"/>
<feature type="compositionally biased region" description="Basic and acidic residues" evidence="1">
    <location>
        <begin position="770"/>
        <end position="780"/>
    </location>
</feature>
<feature type="compositionally biased region" description="Basic and acidic residues" evidence="1">
    <location>
        <begin position="547"/>
        <end position="563"/>
    </location>
</feature>
<feature type="region of interest" description="Disordered" evidence="1">
    <location>
        <begin position="16"/>
        <end position="76"/>
    </location>
</feature>
<reference evidence="2 3" key="1">
    <citation type="submission" date="2017-10" db="EMBL/GenBank/DDBJ databases">
        <title>A new Pekin duck reference genome.</title>
        <authorList>
            <person name="Hou Z.-C."/>
            <person name="Zhou Z.-K."/>
            <person name="Zhu F."/>
            <person name="Hou S.-S."/>
        </authorList>
    </citation>
    <scope>NUCLEOTIDE SEQUENCE [LARGE SCALE GENOMIC DNA]</scope>
</reference>
<evidence type="ECO:0000313" key="3">
    <source>
        <dbReference type="Proteomes" id="UP000016666"/>
    </source>
</evidence>
<sequence length="818" mass="84273">MPAAVAAPTSCCVLTAPMGTRGAPTQSPGAPHGAVPGDPLPPVLLTQRQRAAQRCVGSRAPTSSPSPWAEPGPSPDTRLCEVRGGTVPAPCAGADDNAVAPQPARCRRGARGGGEARLAVPAPWRQSWRCLALGRVLKRRLGPCTALLPAGEGRSPSYLASCRPPVPSVLSSAFCCFPIPGSAQGLEPGGGARLRHFGLCHPSPQGSVLPPCSLPRAAGTALCVPAPQGVRRHRVCVLPLPPTTDPLLFCSFIAPWLARIWSPCSPHHLGAAEEAELGGLKNRDPPSSALGFTRAQRPAGARWRWPAVFPGPAVGRGRAGSRRELRLRAGRGLLRRELSSGSHQQGGGSRLPGATHAGRPRGDAAGGLALPPAPGPAAAASAWARRGTAPRRCRWSRHPHVAPDRAFFLLRGCPSVPLPHGFLELSGALWGRERSQLAPTAASGSVSPSCTGQRLCCVRPTCTWSIHPVGSAWPCCRDLALPFQRVLPTVFPIPSAAWGCKSRRCGAGDAGPWGCSPPTSHTQPLSQLGQHPVDSGDPAGPGAADTQGDRQQQRAEADAEHQRRFPVAENPHPAHGRGEAQQGGHPPADGGVHLLPGAGEDPATAAEHPAQAVHPGVQRLLPKAATGGGQRRGHWFAGHLGGREGRGPAAGDDRAPAAAGQGALGPHDAGGAGSLPGGPHVPREAEGDCSASAAPAAAGAGEVAAPGEARARAADPNPAPASTRSPSTHPPPHCDRTSTASLPSRHRGHHGPVLSHQHSLHVPAKPGHHRSGDPAHRGDAGEAAAGRGAAACRHRDARPRLPRALRLRHRLRHGGQRQ</sequence>